<name>A0ABX3Y860_9ACTN</name>
<keyword evidence="3 6" id="KW-0812">Transmembrane</keyword>
<comment type="subcellular location">
    <subcellularLocation>
        <location evidence="1">Cell inner membrane</location>
        <topology evidence="1">Multi-pass membrane protein</topology>
    </subcellularLocation>
</comment>
<feature type="transmembrane region" description="Helical" evidence="6">
    <location>
        <begin position="74"/>
        <end position="92"/>
    </location>
</feature>
<gene>
    <name evidence="7" type="ORF">OQI_37670</name>
</gene>
<dbReference type="Proteomes" id="UP000194266">
    <property type="component" value="Unassembled WGS sequence"/>
</dbReference>
<proteinExistence type="predicted"/>
<sequence length="172" mass="16849">GRLLAGGSLITTVAALVLLLQRPDGGYGVTALGLVLAGLGSGLVVAPSTAAAFEVVEGAQMGAASSAVTAFRQVGSVLATSVLGAVLALRFLGTLPERLTERGIPESTADRVLSVARAGGSGSARSSPAEVTDAVADAFTTGVHSSLWVVAGVALTASALAATLLARAPRKS</sequence>
<feature type="non-terminal residue" evidence="7">
    <location>
        <position position="1"/>
    </location>
</feature>
<feature type="transmembrane region" description="Helical" evidence="6">
    <location>
        <begin position="147"/>
        <end position="166"/>
    </location>
</feature>
<evidence type="ECO:0000256" key="5">
    <source>
        <dbReference type="ARBA" id="ARBA00023136"/>
    </source>
</evidence>
<dbReference type="PANTHER" id="PTHR23501:SF191">
    <property type="entry name" value="VACUOLAR BASIC AMINO ACID TRANSPORTER 4"/>
    <property type="match status" value="1"/>
</dbReference>
<keyword evidence="8" id="KW-1185">Reference proteome</keyword>
<evidence type="ECO:0000313" key="7">
    <source>
        <dbReference type="EMBL" id="OSZ55580.1"/>
    </source>
</evidence>
<organism evidence="7 8">
    <name type="scientific">Streptomyces pharetrae CZA14</name>
    <dbReference type="NCBI Taxonomy" id="1144883"/>
    <lineage>
        <taxon>Bacteria</taxon>
        <taxon>Bacillati</taxon>
        <taxon>Actinomycetota</taxon>
        <taxon>Actinomycetes</taxon>
        <taxon>Kitasatosporales</taxon>
        <taxon>Streptomycetaceae</taxon>
        <taxon>Streptomyces</taxon>
    </lineage>
</organism>
<evidence type="ECO:0000256" key="2">
    <source>
        <dbReference type="ARBA" id="ARBA00022448"/>
    </source>
</evidence>
<protein>
    <submittedName>
        <fullName evidence="7">MFS transporter</fullName>
    </submittedName>
</protein>
<reference evidence="7 8" key="1">
    <citation type="submission" date="2016-12" db="EMBL/GenBank/DDBJ databases">
        <title>Genome Mining:The Detection of Biosynthetic Gene Clusters to Aid in the Expression of Curamycin A produced by Streptomyces sp. strain CZA14.</title>
        <authorList>
            <person name="Durrell K.A."/>
            <person name="Kirby B.M."/>
            <person name="Khan W."/>
            <person name="Mthethwa T."/>
            <person name="Le Roes-Hill M."/>
        </authorList>
    </citation>
    <scope>NUCLEOTIDE SEQUENCE [LARGE SCALE GENOMIC DNA]</scope>
    <source>
        <strain evidence="7 8">CZA14</strain>
    </source>
</reference>
<evidence type="ECO:0000256" key="4">
    <source>
        <dbReference type="ARBA" id="ARBA00022989"/>
    </source>
</evidence>
<dbReference type="SUPFAM" id="SSF103473">
    <property type="entry name" value="MFS general substrate transporter"/>
    <property type="match status" value="1"/>
</dbReference>
<accession>A0ABX3Y860</accession>
<keyword evidence="2" id="KW-0813">Transport</keyword>
<keyword evidence="4 6" id="KW-1133">Transmembrane helix</keyword>
<dbReference type="EMBL" id="MRYD01000467">
    <property type="protein sequence ID" value="OSZ55580.1"/>
    <property type="molecule type" value="Genomic_DNA"/>
</dbReference>
<keyword evidence="5 6" id="KW-0472">Membrane</keyword>
<evidence type="ECO:0000256" key="3">
    <source>
        <dbReference type="ARBA" id="ARBA00022692"/>
    </source>
</evidence>
<feature type="transmembrane region" description="Helical" evidence="6">
    <location>
        <begin position="29"/>
        <end position="53"/>
    </location>
</feature>
<dbReference type="PANTHER" id="PTHR23501">
    <property type="entry name" value="MAJOR FACILITATOR SUPERFAMILY"/>
    <property type="match status" value="1"/>
</dbReference>
<dbReference type="InterPro" id="IPR036259">
    <property type="entry name" value="MFS_trans_sf"/>
</dbReference>
<evidence type="ECO:0000256" key="1">
    <source>
        <dbReference type="ARBA" id="ARBA00004429"/>
    </source>
</evidence>
<dbReference type="Gene3D" id="1.20.1250.20">
    <property type="entry name" value="MFS general substrate transporter like domains"/>
    <property type="match status" value="1"/>
</dbReference>
<comment type="caution">
    <text evidence="7">The sequence shown here is derived from an EMBL/GenBank/DDBJ whole genome shotgun (WGS) entry which is preliminary data.</text>
</comment>
<evidence type="ECO:0000256" key="6">
    <source>
        <dbReference type="SAM" id="Phobius"/>
    </source>
</evidence>
<evidence type="ECO:0000313" key="8">
    <source>
        <dbReference type="Proteomes" id="UP000194266"/>
    </source>
</evidence>